<dbReference type="EMBL" id="PSWU01000001">
    <property type="protein sequence ID" value="PPI17205.1"/>
    <property type="molecule type" value="Genomic_DNA"/>
</dbReference>
<name>A0A2S5YA42_9MICO</name>
<keyword evidence="4" id="KW-0067">ATP-binding</keyword>
<evidence type="ECO:0000256" key="1">
    <source>
        <dbReference type="ARBA" id="ARBA00004202"/>
    </source>
</evidence>
<evidence type="ECO:0000313" key="7">
    <source>
        <dbReference type="EMBL" id="PPI17205.1"/>
    </source>
</evidence>
<dbReference type="GO" id="GO:0005524">
    <property type="term" value="F:ATP binding"/>
    <property type="evidence" value="ECO:0007669"/>
    <property type="project" value="UniProtKB-KW"/>
</dbReference>
<organism evidence="7 8">
    <name type="scientific">Rathayibacter toxicus</name>
    <dbReference type="NCBI Taxonomy" id="145458"/>
    <lineage>
        <taxon>Bacteria</taxon>
        <taxon>Bacillati</taxon>
        <taxon>Actinomycetota</taxon>
        <taxon>Actinomycetes</taxon>
        <taxon>Micrococcales</taxon>
        <taxon>Microbacteriaceae</taxon>
        <taxon>Rathayibacter</taxon>
    </lineage>
</organism>
<protein>
    <recommendedName>
        <fullName evidence="6">ABC transporter domain-containing protein</fullName>
    </recommendedName>
</protein>
<evidence type="ECO:0000256" key="2">
    <source>
        <dbReference type="ARBA" id="ARBA00022448"/>
    </source>
</evidence>
<keyword evidence="3" id="KW-0547">Nucleotide-binding</keyword>
<evidence type="ECO:0000256" key="5">
    <source>
        <dbReference type="ARBA" id="ARBA00023251"/>
    </source>
</evidence>
<dbReference type="SUPFAM" id="SSF52540">
    <property type="entry name" value="P-loop containing nucleoside triphosphate hydrolases"/>
    <property type="match status" value="1"/>
</dbReference>
<dbReference type="InterPro" id="IPR050763">
    <property type="entry name" value="ABC_transporter_ATP-binding"/>
</dbReference>
<dbReference type="GO" id="GO:0016887">
    <property type="term" value="F:ATP hydrolysis activity"/>
    <property type="evidence" value="ECO:0007669"/>
    <property type="project" value="InterPro"/>
</dbReference>
<keyword evidence="5" id="KW-0046">Antibiotic resistance</keyword>
<dbReference type="Proteomes" id="UP000237966">
    <property type="component" value="Unassembled WGS sequence"/>
</dbReference>
<dbReference type="Gene3D" id="3.40.50.300">
    <property type="entry name" value="P-loop containing nucleotide triphosphate hydrolases"/>
    <property type="match status" value="1"/>
</dbReference>
<sequence>MNRSVSHSRMGIMFQESGLLSDLTVREKIATIGPLTGRTDNSDHVVERVGLSRLASSRVSQLSGGGRRRLDFTLAIYGAPKLLFLDEPTTGLDPVAREDLWEQVAALRNGGATHYSECVIHKSFTSRVDTVRGG</sequence>
<evidence type="ECO:0000256" key="4">
    <source>
        <dbReference type="ARBA" id="ARBA00022840"/>
    </source>
</evidence>
<evidence type="ECO:0000313" key="8">
    <source>
        <dbReference type="Proteomes" id="UP000237966"/>
    </source>
</evidence>
<dbReference type="InterPro" id="IPR027417">
    <property type="entry name" value="P-loop_NTPase"/>
</dbReference>
<dbReference type="GO" id="GO:0046677">
    <property type="term" value="P:response to antibiotic"/>
    <property type="evidence" value="ECO:0007669"/>
    <property type="project" value="UniProtKB-KW"/>
</dbReference>
<reference evidence="7 8" key="1">
    <citation type="submission" date="2018-02" db="EMBL/GenBank/DDBJ databases">
        <title>Bacteriophage NCPPB3778 and a type I-E CRISPR drive the evolution of the US Biological Select Agent, Rathayibacter toxicus.</title>
        <authorList>
            <person name="Davis E.W.II."/>
            <person name="Tabima J.F."/>
            <person name="Weisberg A.J."/>
            <person name="Lopes L.D."/>
            <person name="Wiseman M.S."/>
            <person name="Wiseman M.S."/>
            <person name="Pupko T."/>
            <person name="Belcher M.S."/>
            <person name="Sechler A.J."/>
            <person name="Tancos M.A."/>
            <person name="Schroeder B.K."/>
            <person name="Murray T.D."/>
            <person name="Luster D.G."/>
            <person name="Schneider W.L."/>
            <person name="Rogers E."/>
            <person name="Andreote F.D."/>
            <person name="Grunwald N.J."/>
            <person name="Putnam M.L."/>
            <person name="Chang J.H."/>
        </authorList>
    </citation>
    <scope>NUCLEOTIDE SEQUENCE [LARGE SCALE GENOMIC DNA]</scope>
    <source>
        <strain evidence="7 8">FH99</strain>
    </source>
</reference>
<dbReference type="Pfam" id="PF00005">
    <property type="entry name" value="ABC_tran"/>
    <property type="match status" value="1"/>
</dbReference>
<dbReference type="RefSeq" id="WP_081656899.1">
    <property type="nucleotide sequence ID" value="NZ_CP010848.1"/>
</dbReference>
<proteinExistence type="predicted"/>
<comment type="subcellular location">
    <subcellularLocation>
        <location evidence="1">Cell membrane</location>
        <topology evidence="1">Peripheral membrane protein</topology>
    </subcellularLocation>
</comment>
<comment type="caution">
    <text evidence="7">The sequence shown here is derived from an EMBL/GenBank/DDBJ whole genome shotgun (WGS) entry which is preliminary data.</text>
</comment>
<evidence type="ECO:0000256" key="3">
    <source>
        <dbReference type="ARBA" id="ARBA00022741"/>
    </source>
</evidence>
<evidence type="ECO:0000259" key="6">
    <source>
        <dbReference type="Pfam" id="PF00005"/>
    </source>
</evidence>
<feature type="domain" description="ABC transporter" evidence="6">
    <location>
        <begin position="5"/>
        <end position="90"/>
    </location>
</feature>
<accession>A0A2S5YA42</accession>
<dbReference type="PANTHER" id="PTHR42711:SF17">
    <property type="entry name" value="ABC TRANSPORTER ATP-BINDING PROTEIN"/>
    <property type="match status" value="1"/>
</dbReference>
<keyword evidence="2" id="KW-0813">Transport</keyword>
<dbReference type="AlphaFoldDB" id="A0A2S5YA42"/>
<dbReference type="GO" id="GO:0005886">
    <property type="term" value="C:plasma membrane"/>
    <property type="evidence" value="ECO:0007669"/>
    <property type="project" value="UniProtKB-SubCell"/>
</dbReference>
<dbReference type="InterPro" id="IPR003439">
    <property type="entry name" value="ABC_transporter-like_ATP-bd"/>
</dbReference>
<dbReference type="PANTHER" id="PTHR42711">
    <property type="entry name" value="ABC TRANSPORTER ATP-BINDING PROTEIN"/>
    <property type="match status" value="1"/>
</dbReference>
<dbReference type="GeneID" id="93668200"/>
<gene>
    <name evidence="7" type="ORF">C5C51_00870</name>
</gene>